<dbReference type="InterPro" id="IPR036412">
    <property type="entry name" value="HAD-like_sf"/>
</dbReference>
<keyword evidence="11" id="KW-0539">Nucleus</keyword>
<evidence type="ECO:0000256" key="13">
    <source>
        <dbReference type="ARBA" id="ARBA00057732"/>
    </source>
</evidence>
<keyword evidence="8" id="KW-0378">Hydrolase</keyword>
<evidence type="ECO:0000256" key="8">
    <source>
        <dbReference type="ARBA" id="ARBA00022801"/>
    </source>
</evidence>
<dbReference type="GO" id="GO:0042254">
    <property type="term" value="P:ribosome biogenesis"/>
    <property type="evidence" value="ECO:0007669"/>
    <property type="project" value="UniProtKB-KW"/>
</dbReference>
<keyword evidence="10" id="KW-0460">Magnesium</keyword>
<comment type="subcellular location">
    <subcellularLocation>
        <location evidence="2">Cytoplasm</location>
    </subcellularLocation>
    <subcellularLocation>
        <location evidence="1">Nucleus</location>
    </subcellularLocation>
</comment>
<sequence length="395" mass="46404">MKSSKPTLNCTFVDLSLAKFLVNIVDLDLPGDGQFYCIECERYFIDEQTKQNHKKTKLHKNRVKTLREIPYSHKEAEAAGGLGISTLIMPALRRLSGISHLFIQRKWNSSSISELRKIYAAARKVYGFDYDYTLAVYTRELSELIYELALSRLVTQFKVITCITTSVLNNMMELYRNVCDSNIGMTYMLGTDWKKYFKYIVVSAKKPTFFYGHEPFRVYDDLTDAVRFEKVMNLEKGKIYAGVSLFLNGRTGKLSIITYLLRKNIRWLEILTLLIEKFQINAAYDSETENIVEEWRKERAELREQVKIMFNPQFGSLFRTYNNMTFFSRRLNRILFNTLHHIFYQSFDINVPDYRIFTLVVYQICSNIMWTTVSFLGETPYLMKTFSQLTLSQKT</sequence>
<comment type="similarity">
    <text evidence="3">Belongs to the 5'(3')-deoxyribonucleotidase family.</text>
</comment>
<dbReference type="GO" id="GO:0005737">
    <property type="term" value="C:cytoplasm"/>
    <property type="evidence" value="ECO:0007669"/>
    <property type="project" value="UniProtKB-SubCell"/>
</dbReference>
<dbReference type="GO" id="GO:0008253">
    <property type="term" value="F:5'-nucleotidase activity"/>
    <property type="evidence" value="ECO:0007669"/>
    <property type="project" value="TreeGrafter"/>
</dbReference>
<keyword evidence="18" id="KW-1185">Reference proteome</keyword>
<evidence type="ECO:0000256" key="1">
    <source>
        <dbReference type="ARBA" id="ARBA00004123"/>
    </source>
</evidence>
<dbReference type="InterPro" id="IPR003604">
    <property type="entry name" value="Matrin/U1-like-C_Znf_C2H2"/>
</dbReference>
<evidence type="ECO:0000256" key="12">
    <source>
        <dbReference type="ARBA" id="ARBA00038064"/>
    </source>
</evidence>
<dbReference type="GO" id="GO:0005634">
    <property type="term" value="C:nucleus"/>
    <property type="evidence" value="ECO:0007669"/>
    <property type="project" value="UniProtKB-SubCell"/>
</dbReference>
<dbReference type="Pfam" id="PF12171">
    <property type="entry name" value="zf-C2H2_jaz"/>
    <property type="match status" value="1"/>
</dbReference>
<dbReference type="InterPro" id="IPR022755">
    <property type="entry name" value="Znf_C2H2_jaz"/>
</dbReference>
<comment type="function">
    <text evidence="13">Involved in pre-60S ribosomal particles maturation by promoting the nuclear export of the 60S ribosome.</text>
</comment>
<dbReference type="SUPFAM" id="SSF56784">
    <property type="entry name" value="HAD-like"/>
    <property type="match status" value="1"/>
</dbReference>
<evidence type="ECO:0000256" key="7">
    <source>
        <dbReference type="ARBA" id="ARBA00022771"/>
    </source>
</evidence>
<dbReference type="PANTHER" id="PTHR12103">
    <property type="entry name" value="5'-NUCLEOTIDASE DOMAIN-CONTAINING"/>
    <property type="match status" value="1"/>
</dbReference>
<comment type="similarity">
    <text evidence="12">Belongs to the ZNF593/BUD20 C2H2-type zinc-finger protein family.</text>
</comment>
<dbReference type="FunFam" id="3.30.160.60:FF:000299">
    <property type="entry name" value="Zinc finger protein 593"/>
    <property type="match status" value="1"/>
</dbReference>
<dbReference type="Gene3D" id="3.30.160.60">
    <property type="entry name" value="Classic Zinc Finger"/>
    <property type="match status" value="1"/>
</dbReference>
<keyword evidence="6" id="KW-0479">Metal-binding</keyword>
<dbReference type="InterPro" id="IPR008380">
    <property type="entry name" value="HAD-SF_hydro_IG_5-nucl"/>
</dbReference>
<evidence type="ECO:0000256" key="4">
    <source>
        <dbReference type="ARBA" id="ARBA00022490"/>
    </source>
</evidence>
<evidence type="ECO:0000256" key="6">
    <source>
        <dbReference type="ARBA" id="ARBA00022723"/>
    </source>
</evidence>
<evidence type="ECO:0000256" key="10">
    <source>
        <dbReference type="ARBA" id="ARBA00022842"/>
    </source>
</evidence>
<proteinExistence type="inferred from homology"/>
<keyword evidence="9" id="KW-0862">Zinc</keyword>
<dbReference type="InterPro" id="IPR023214">
    <property type="entry name" value="HAD_sf"/>
</dbReference>
<evidence type="ECO:0000256" key="3">
    <source>
        <dbReference type="ARBA" id="ARBA00009589"/>
    </source>
</evidence>
<evidence type="ECO:0000256" key="11">
    <source>
        <dbReference type="ARBA" id="ARBA00023242"/>
    </source>
</evidence>
<accession>A0A1I7XR56</accession>
<keyword evidence="4" id="KW-0963">Cytoplasm</keyword>
<evidence type="ECO:0000256" key="15">
    <source>
        <dbReference type="ARBA" id="ARBA00068297"/>
    </source>
</evidence>
<dbReference type="Pfam" id="PF05761">
    <property type="entry name" value="5_nucleotid"/>
    <property type="match status" value="3"/>
</dbReference>
<dbReference type="InterPro" id="IPR036236">
    <property type="entry name" value="Znf_C2H2_sf"/>
</dbReference>
<dbReference type="PROSITE" id="PS00028">
    <property type="entry name" value="ZINC_FINGER_C2H2_1"/>
    <property type="match status" value="1"/>
</dbReference>
<dbReference type="PANTHER" id="PTHR12103:SF12">
    <property type="entry name" value="FI20020P1"/>
    <property type="match status" value="1"/>
</dbReference>
<dbReference type="SMART" id="SM00451">
    <property type="entry name" value="ZnF_U1"/>
    <property type="match status" value="1"/>
</dbReference>
<keyword evidence="7 16" id="KW-0863">Zinc-finger</keyword>
<organism evidence="18 19">
    <name type="scientific">Heterorhabditis bacteriophora</name>
    <name type="common">Entomopathogenic nematode worm</name>
    <dbReference type="NCBI Taxonomy" id="37862"/>
    <lineage>
        <taxon>Eukaryota</taxon>
        <taxon>Metazoa</taxon>
        <taxon>Ecdysozoa</taxon>
        <taxon>Nematoda</taxon>
        <taxon>Chromadorea</taxon>
        <taxon>Rhabditida</taxon>
        <taxon>Rhabditina</taxon>
        <taxon>Rhabditomorpha</taxon>
        <taxon>Strongyloidea</taxon>
        <taxon>Heterorhabditidae</taxon>
        <taxon>Heterorhabditis</taxon>
    </lineage>
</organism>
<evidence type="ECO:0000256" key="16">
    <source>
        <dbReference type="PROSITE-ProRule" id="PRU00042"/>
    </source>
</evidence>
<protein>
    <recommendedName>
        <fullName evidence="15">Zinc finger protein 593 homolog</fullName>
    </recommendedName>
</protein>
<dbReference type="WBParaSite" id="Hba_20285">
    <property type="protein sequence ID" value="Hba_20285"/>
    <property type="gene ID" value="Hba_20285"/>
</dbReference>
<dbReference type="GO" id="GO:0043021">
    <property type="term" value="F:ribonucleoprotein complex binding"/>
    <property type="evidence" value="ECO:0007669"/>
    <property type="project" value="UniProtKB-ARBA"/>
</dbReference>
<feature type="domain" description="C2H2-type" evidence="17">
    <location>
        <begin position="35"/>
        <end position="64"/>
    </location>
</feature>
<evidence type="ECO:0000256" key="14">
    <source>
        <dbReference type="ARBA" id="ARBA00065398"/>
    </source>
</evidence>
<comment type="subunit">
    <text evidence="14">Associates with pre-60S ribosomal particles; released from the pre-60S particle very early in the cytoplasm.</text>
</comment>
<dbReference type="InterPro" id="IPR013087">
    <property type="entry name" value="Znf_C2H2_type"/>
</dbReference>
<reference evidence="19" key="1">
    <citation type="submission" date="2016-11" db="UniProtKB">
        <authorList>
            <consortium name="WormBaseParasite"/>
        </authorList>
    </citation>
    <scope>IDENTIFICATION</scope>
</reference>
<evidence type="ECO:0000313" key="18">
    <source>
        <dbReference type="Proteomes" id="UP000095283"/>
    </source>
</evidence>
<dbReference type="GO" id="GO:0008270">
    <property type="term" value="F:zinc ion binding"/>
    <property type="evidence" value="ECO:0007669"/>
    <property type="project" value="UniProtKB-KW"/>
</dbReference>
<evidence type="ECO:0000256" key="9">
    <source>
        <dbReference type="ARBA" id="ARBA00022833"/>
    </source>
</evidence>
<evidence type="ECO:0000256" key="2">
    <source>
        <dbReference type="ARBA" id="ARBA00004496"/>
    </source>
</evidence>
<dbReference type="AlphaFoldDB" id="A0A1I7XR56"/>
<dbReference type="SUPFAM" id="SSF57667">
    <property type="entry name" value="beta-beta-alpha zinc fingers"/>
    <property type="match status" value="1"/>
</dbReference>
<evidence type="ECO:0000259" key="17">
    <source>
        <dbReference type="PROSITE" id="PS50157"/>
    </source>
</evidence>
<dbReference type="PROSITE" id="PS50157">
    <property type="entry name" value="ZINC_FINGER_C2H2_2"/>
    <property type="match status" value="1"/>
</dbReference>
<dbReference type="Gene3D" id="3.40.50.1000">
    <property type="entry name" value="HAD superfamily/HAD-like"/>
    <property type="match status" value="1"/>
</dbReference>
<evidence type="ECO:0000313" key="19">
    <source>
        <dbReference type="WBParaSite" id="Hba_20285"/>
    </source>
</evidence>
<evidence type="ECO:0000256" key="5">
    <source>
        <dbReference type="ARBA" id="ARBA00022517"/>
    </source>
</evidence>
<dbReference type="Proteomes" id="UP000095283">
    <property type="component" value="Unplaced"/>
</dbReference>
<keyword evidence="5" id="KW-0690">Ribosome biogenesis</keyword>
<name>A0A1I7XR56_HETBA</name>
<dbReference type="GO" id="GO:0003676">
    <property type="term" value="F:nucleic acid binding"/>
    <property type="evidence" value="ECO:0007669"/>
    <property type="project" value="InterPro"/>
</dbReference>